<evidence type="ECO:0000313" key="4">
    <source>
        <dbReference type="EMBL" id="MTD98914.1"/>
    </source>
</evidence>
<dbReference type="InterPro" id="IPR036271">
    <property type="entry name" value="Tet_transcr_reg_TetR-rel_C_sf"/>
</dbReference>
<dbReference type="SUPFAM" id="SSF48498">
    <property type="entry name" value="Tetracyclin repressor-like, C-terminal domain"/>
    <property type="match status" value="1"/>
</dbReference>
<feature type="domain" description="HTH-type transcriptional regulator MT1864/Rv1816-like C-terminal" evidence="3">
    <location>
        <begin position="101"/>
        <end position="207"/>
    </location>
</feature>
<evidence type="ECO:0000313" key="5">
    <source>
        <dbReference type="Proteomes" id="UP000481417"/>
    </source>
</evidence>
<dbReference type="SUPFAM" id="SSF46689">
    <property type="entry name" value="Homeodomain-like"/>
    <property type="match status" value="1"/>
</dbReference>
<dbReference type="EMBL" id="WMBT01000001">
    <property type="protein sequence ID" value="MTD98914.1"/>
    <property type="molecule type" value="Genomic_DNA"/>
</dbReference>
<dbReference type="Gene3D" id="1.10.357.10">
    <property type="entry name" value="Tetracycline Repressor, domain 2"/>
    <property type="match status" value="1"/>
</dbReference>
<dbReference type="InterPro" id="IPR009057">
    <property type="entry name" value="Homeodomain-like_sf"/>
</dbReference>
<evidence type="ECO:0000256" key="2">
    <source>
        <dbReference type="ARBA" id="ARBA00023163"/>
    </source>
</evidence>
<protein>
    <recommendedName>
        <fullName evidence="3">HTH-type transcriptional regulator MT1864/Rv1816-like C-terminal domain-containing protein</fullName>
    </recommendedName>
</protein>
<name>A0A6L6HLH1_9RHOB</name>
<proteinExistence type="predicted"/>
<reference evidence="4 5" key="1">
    <citation type="submission" date="2019-11" db="EMBL/GenBank/DDBJ databases">
        <authorList>
            <person name="Lang L."/>
        </authorList>
    </citation>
    <scope>NUCLEOTIDE SEQUENCE [LARGE SCALE GENOMIC DNA]</scope>
    <source>
        <strain evidence="4 5">YIM 132242</strain>
    </source>
</reference>
<comment type="caution">
    <text evidence="4">The sequence shown here is derived from an EMBL/GenBank/DDBJ whole genome shotgun (WGS) entry which is preliminary data.</text>
</comment>
<gene>
    <name evidence="4" type="ORF">GIY56_01270</name>
</gene>
<organism evidence="4 5">
    <name type="scientific">Paracoccus lichenicola</name>
    <dbReference type="NCBI Taxonomy" id="2665644"/>
    <lineage>
        <taxon>Bacteria</taxon>
        <taxon>Pseudomonadati</taxon>
        <taxon>Pseudomonadota</taxon>
        <taxon>Alphaproteobacteria</taxon>
        <taxon>Rhodobacterales</taxon>
        <taxon>Paracoccaceae</taxon>
        <taxon>Paracoccus</taxon>
    </lineage>
</organism>
<dbReference type="Pfam" id="PF13305">
    <property type="entry name" value="TetR_C_33"/>
    <property type="match status" value="1"/>
</dbReference>
<keyword evidence="2" id="KW-0804">Transcription</keyword>
<sequence length="224" mass="25149">MNPVIRKRSMSKHDDIMKGLGLHGQAVVATIELMADLGKRDPDLDHVARRIGMPACDLRRIFPDDQSLLIAVAEQALVRLMDSCTKAVVKINPDDAVAQFLALGSAYIRWAADHRAQFRLITSHPTMDAMRIPELRRYLDSVTDLMVRMLERARAAGHLREDENIAMIVLSSRAFAYGLARMVVDGRMESLLPSQDPIEVAERALADFVMRFARTAARRSSRAR</sequence>
<dbReference type="AlphaFoldDB" id="A0A6L6HLH1"/>
<keyword evidence="1" id="KW-0805">Transcription regulation</keyword>
<dbReference type="InterPro" id="IPR025996">
    <property type="entry name" value="MT1864/Rv1816-like_C"/>
</dbReference>
<accession>A0A6L6HLH1</accession>
<dbReference type="Proteomes" id="UP000481417">
    <property type="component" value="Unassembled WGS sequence"/>
</dbReference>
<evidence type="ECO:0000259" key="3">
    <source>
        <dbReference type="Pfam" id="PF13305"/>
    </source>
</evidence>
<keyword evidence="5" id="KW-1185">Reference proteome</keyword>
<evidence type="ECO:0000256" key="1">
    <source>
        <dbReference type="ARBA" id="ARBA00023015"/>
    </source>
</evidence>